<organism evidence="9 10">
    <name type="scientific">Candidatus Giovannonibacteria bacterium RIFCSPLOWO2_12_FULL_44_15</name>
    <dbReference type="NCBI Taxonomy" id="1798364"/>
    <lineage>
        <taxon>Bacteria</taxon>
        <taxon>Candidatus Giovannoniibacteriota</taxon>
    </lineage>
</organism>
<evidence type="ECO:0000256" key="4">
    <source>
        <dbReference type="ARBA" id="ARBA00022598"/>
    </source>
</evidence>
<dbReference type="Gene3D" id="3.40.50.720">
    <property type="entry name" value="NAD(P)-binding Rossmann-like Domain"/>
    <property type="match status" value="1"/>
</dbReference>
<accession>A0A1F5XZF4</accession>
<dbReference type="GO" id="GO:0005737">
    <property type="term" value="C:cytoplasm"/>
    <property type="evidence" value="ECO:0007669"/>
    <property type="project" value="UniProtKB-SubCell"/>
</dbReference>
<name>A0A1F5XZF4_9BACT</name>
<dbReference type="InterPro" id="IPR005762">
    <property type="entry name" value="MurD"/>
</dbReference>
<dbReference type="Gene3D" id="3.40.1190.10">
    <property type="entry name" value="Mur-like, catalytic domain"/>
    <property type="match status" value="1"/>
</dbReference>
<evidence type="ECO:0000256" key="2">
    <source>
        <dbReference type="ARBA" id="ARBA00004752"/>
    </source>
</evidence>
<gene>
    <name evidence="7" type="primary">murD</name>
    <name evidence="9" type="ORF">A3G54_02245</name>
</gene>
<dbReference type="GO" id="GO:0005524">
    <property type="term" value="F:ATP binding"/>
    <property type="evidence" value="ECO:0007669"/>
    <property type="project" value="UniProtKB-UniRule"/>
</dbReference>
<keyword evidence="7" id="KW-0133">Cell shape</keyword>
<comment type="catalytic activity">
    <reaction evidence="7">
        <text>UDP-N-acetyl-alpha-D-muramoyl-L-alanine + D-glutamate + ATP = UDP-N-acetyl-alpha-D-muramoyl-L-alanyl-D-glutamate + ADP + phosphate + H(+)</text>
        <dbReference type="Rhea" id="RHEA:16429"/>
        <dbReference type="ChEBI" id="CHEBI:15378"/>
        <dbReference type="ChEBI" id="CHEBI:29986"/>
        <dbReference type="ChEBI" id="CHEBI:30616"/>
        <dbReference type="ChEBI" id="CHEBI:43474"/>
        <dbReference type="ChEBI" id="CHEBI:83898"/>
        <dbReference type="ChEBI" id="CHEBI:83900"/>
        <dbReference type="ChEBI" id="CHEBI:456216"/>
        <dbReference type="EC" id="6.3.2.9"/>
    </reaction>
</comment>
<sequence>MKSVAILGFGLEGKSLFSYLKKKKDVDITILDRDPRIKVARGIKKVLGKNYLKNIGKFDVVFRSPGVPYNLPELSRFRKKVSSLTRLFFEKVGKKKNVKVIGVTGSVGKTTTATLLYKILKDAGRKVFLAGNIGVNPLGHFPRLNPGSIVVIELSSFQLQDLNRSPNIALVLDIFEEHLDKHKTFKEYLDAKSNITKYQKKSDAVVYFSENRYSLNIAKKSRGRMIPIVLKNARKFGFKLKIPGDYNYKNAMAAFRAAKLLGVGTKSIVQTINNFKGLEHRIEFVRNLKGVGYYNNSKATNVGSAIGGIDAFQGEKIVLAGGYNKKLNLTLLVRRLAQRDIKRAIYFGAAANEFERISKMIRFSRHSKTAGLKSAIKEAHKISKKGDIVILSPGTASFDEFSNYKERGDKFKKWARELK</sequence>
<dbReference type="GO" id="GO:0008764">
    <property type="term" value="F:UDP-N-acetylmuramoylalanine-D-glutamate ligase activity"/>
    <property type="evidence" value="ECO:0007669"/>
    <property type="project" value="UniProtKB-UniRule"/>
</dbReference>
<comment type="caution">
    <text evidence="9">The sequence shown here is derived from an EMBL/GenBank/DDBJ whole genome shotgun (WGS) entry which is preliminary data.</text>
</comment>
<dbReference type="SUPFAM" id="SSF51984">
    <property type="entry name" value="MurCD N-terminal domain"/>
    <property type="match status" value="1"/>
</dbReference>
<evidence type="ECO:0000256" key="7">
    <source>
        <dbReference type="HAMAP-Rule" id="MF_00639"/>
    </source>
</evidence>
<keyword evidence="7" id="KW-0961">Cell wall biogenesis/degradation</keyword>
<dbReference type="PANTHER" id="PTHR43692:SF1">
    <property type="entry name" value="UDP-N-ACETYLMURAMOYLALANINE--D-GLUTAMATE LIGASE"/>
    <property type="match status" value="1"/>
</dbReference>
<dbReference type="GO" id="GO:0009252">
    <property type="term" value="P:peptidoglycan biosynthetic process"/>
    <property type="evidence" value="ECO:0007669"/>
    <property type="project" value="UniProtKB-UniRule"/>
</dbReference>
<evidence type="ECO:0000259" key="8">
    <source>
        <dbReference type="Pfam" id="PF08245"/>
    </source>
</evidence>
<dbReference type="InterPro" id="IPR013221">
    <property type="entry name" value="Mur_ligase_cen"/>
</dbReference>
<evidence type="ECO:0000256" key="6">
    <source>
        <dbReference type="ARBA" id="ARBA00022840"/>
    </source>
</evidence>
<dbReference type="NCBIfam" id="TIGR01087">
    <property type="entry name" value="murD"/>
    <property type="match status" value="1"/>
</dbReference>
<dbReference type="SUPFAM" id="SSF53623">
    <property type="entry name" value="MurD-like peptide ligases, catalytic domain"/>
    <property type="match status" value="1"/>
</dbReference>
<keyword evidence="3 7" id="KW-0963">Cytoplasm</keyword>
<evidence type="ECO:0000313" key="10">
    <source>
        <dbReference type="Proteomes" id="UP000178894"/>
    </source>
</evidence>
<keyword evidence="7" id="KW-0573">Peptidoglycan synthesis</keyword>
<dbReference type="GO" id="GO:0071555">
    <property type="term" value="P:cell wall organization"/>
    <property type="evidence" value="ECO:0007669"/>
    <property type="project" value="UniProtKB-KW"/>
</dbReference>
<dbReference type="PANTHER" id="PTHR43692">
    <property type="entry name" value="UDP-N-ACETYLMURAMOYLALANINE--D-GLUTAMATE LIGASE"/>
    <property type="match status" value="1"/>
</dbReference>
<dbReference type="AlphaFoldDB" id="A0A1F5XZF4"/>
<keyword evidence="6 7" id="KW-0067">ATP-binding</keyword>
<evidence type="ECO:0000256" key="5">
    <source>
        <dbReference type="ARBA" id="ARBA00022741"/>
    </source>
</evidence>
<dbReference type="Proteomes" id="UP000178894">
    <property type="component" value="Unassembled WGS sequence"/>
</dbReference>
<comment type="subcellular location">
    <subcellularLocation>
        <location evidence="1 7">Cytoplasm</location>
    </subcellularLocation>
</comment>
<dbReference type="Gene3D" id="3.90.190.20">
    <property type="entry name" value="Mur ligase, C-terminal domain"/>
    <property type="match status" value="1"/>
</dbReference>
<dbReference type="InterPro" id="IPR036615">
    <property type="entry name" value="Mur_ligase_C_dom_sf"/>
</dbReference>
<comment type="similarity">
    <text evidence="7">Belongs to the MurCDEF family.</text>
</comment>
<dbReference type="HAMAP" id="MF_00639">
    <property type="entry name" value="MurD"/>
    <property type="match status" value="1"/>
</dbReference>
<dbReference type="Pfam" id="PF08245">
    <property type="entry name" value="Mur_ligase_M"/>
    <property type="match status" value="1"/>
</dbReference>
<feature type="binding site" evidence="7">
    <location>
        <begin position="105"/>
        <end position="111"/>
    </location>
    <ligand>
        <name>ATP</name>
        <dbReference type="ChEBI" id="CHEBI:30616"/>
    </ligand>
</feature>
<keyword evidence="4 7" id="KW-0436">Ligase</keyword>
<dbReference type="UniPathway" id="UPA00219"/>
<dbReference type="STRING" id="1798364.A3G54_02245"/>
<evidence type="ECO:0000256" key="3">
    <source>
        <dbReference type="ARBA" id="ARBA00022490"/>
    </source>
</evidence>
<keyword evidence="5 7" id="KW-0547">Nucleotide-binding</keyword>
<evidence type="ECO:0000256" key="1">
    <source>
        <dbReference type="ARBA" id="ARBA00004496"/>
    </source>
</evidence>
<dbReference type="EMBL" id="MFIQ01000024">
    <property type="protein sequence ID" value="OGF93295.1"/>
    <property type="molecule type" value="Genomic_DNA"/>
</dbReference>
<dbReference type="SUPFAM" id="SSF53244">
    <property type="entry name" value="MurD-like peptide ligases, peptide-binding domain"/>
    <property type="match status" value="1"/>
</dbReference>
<dbReference type="GO" id="GO:0008360">
    <property type="term" value="P:regulation of cell shape"/>
    <property type="evidence" value="ECO:0007669"/>
    <property type="project" value="UniProtKB-KW"/>
</dbReference>
<feature type="domain" description="Mur ligase central" evidence="8">
    <location>
        <begin position="103"/>
        <end position="225"/>
    </location>
</feature>
<comment type="pathway">
    <text evidence="2 7">Cell wall biogenesis; peptidoglycan biosynthesis.</text>
</comment>
<reference evidence="9 10" key="1">
    <citation type="journal article" date="2016" name="Nat. Commun.">
        <title>Thousands of microbial genomes shed light on interconnected biogeochemical processes in an aquifer system.</title>
        <authorList>
            <person name="Anantharaman K."/>
            <person name="Brown C.T."/>
            <person name="Hug L.A."/>
            <person name="Sharon I."/>
            <person name="Castelle C.J."/>
            <person name="Probst A.J."/>
            <person name="Thomas B.C."/>
            <person name="Singh A."/>
            <person name="Wilkins M.J."/>
            <person name="Karaoz U."/>
            <person name="Brodie E.L."/>
            <person name="Williams K.H."/>
            <person name="Hubbard S.S."/>
            <person name="Banfield J.F."/>
        </authorList>
    </citation>
    <scope>NUCLEOTIDE SEQUENCE [LARGE SCALE GENOMIC DNA]</scope>
</reference>
<comment type="function">
    <text evidence="7">Cell wall formation. Catalyzes the addition of glutamate to the nucleotide precursor UDP-N-acetylmuramoyl-L-alanine (UMA).</text>
</comment>
<keyword evidence="7" id="KW-0132">Cell division</keyword>
<dbReference type="EC" id="6.3.2.9" evidence="7"/>
<proteinExistence type="inferred from homology"/>
<dbReference type="GO" id="GO:0051301">
    <property type="term" value="P:cell division"/>
    <property type="evidence" value="ECO:0007669"/>
    <property type="project" value="UniProtKB-KW"/>
</dbReference>
<protein>
    <recommendedName>
        <fullName evidence="7">UDP-N-acetylmuramoylalanine--D-glutamate ligase</fullName>
        <ecNumber evidence="7">6.3.2.9</ecNumber>
    </recommendedName>
    <alternativeName>
        <fullName evidence="7">D-glutamic acid-adding enzyme</fullName>
    </alternativeName>
    <alternativeName>
        <fullName evidence="7">UDP-N-acetylmuramoyl-L-alanyl-D-glutamate synthetase</fullName>
    </alternativeName>
</protein>
<dbReference type="InterPro" id="IPR036565">
    <property type="entry name" value="Mur-like_cat_sf"/>
</dbReference>
<evidence type="ECO:0000313" key="9">
    <source>
        <dbReference type="EMBL" id="OGF93295.1"/>
    </source>
</evidence>
<keyword evidence="7" id="KW-0131">Cell cycle</keyword>